<dbReference type="SMART" id="SM00382">
    <property type="entry name" value="AAA"/>
    <property type="match status" value="1"/>
</dbReference>
<dbReference type="Gene3D" id="3.40.50.300">
    <property type="entry name" value="P-loop containing nucleotide triphosphate hydrolases"/>
    <property type="match status" value="1"/>
</dbReference>
<evidence type="ECO:0000313" key="3">
    <source>
        <dbReference type="Proteomes" id="UP000010473"/>
    </source>
</evidence>
<dbReference type="Pfam" id="PF00931">
    <property type="entry name" value="NB-ARC"/>
    <property type="match status" value="1"/>
</dbReference>
<gene>
    <name evidence="2" type="ordered locus">Sta7437_1214</name>
</gene>
<dbReference type="STRING" id="111780.Sta7437_1214"/>
<dbReference type="RefSeq" id="WP_015192457.1">
    <property type="nucleotide sequence ID" value="NC_019748.1"/>
</dbReference>
<dbReference type="SUPFAM" id="SSF52540">
    <property type="entry name" value="P-loop containing nucleoside triphosphate hydrolases"/>
    <property type="match status" value="1"/>
</dbReference>
<organism evidence="2 3">
    <name type="scientific">Stanieria cyanosphaera (strain ATCC 29371 / PCC 7437)</name>
    <dbReference type="NCBI Taxonomy" id="111780"/>
    <lineage>
        <taxon>Bacteria</taxon>
        <taxon>Bacillati</taxon>
        <taxon>Cyanobacteriota</taxon>
        <taxon>Cyanophyceae</taxon>
        <taxon>Pleurocapsales</taxon>
        <taxon>Dermocarpellaceae</taxon>
        <taxon>Stanieria</taxon>
    </lineage>
</organism>
<dbReference type="PANTHER" id="PTHR47691:SF3">
    <property type="entry name" value="HTH-TYPE TRANSCRIPTIONAL REGULATOR RV0890C-RELATED"/>
    <property type="match status" value="1"/>
</dbReference>
<evidence type="ECO:0000259" key="1">
    <source>
        <dbReference type="SMART" id="SM00382"/>
    </source>
</evidence>
<sequence>MNKLNHKNVQLVNDLFSEANQSWDVNNLYKNLTKVKQVGAAKKVELTAVEKTILRGLLCGYSPQQIANEIHWTSGSLSVELTKGLYRYIETLTNRDLNTLKNWRDIVKWLEEAGYKTSQPQQDSLEELNISRFYGREEELQQLEEWIVEQRHRLILLSGMTGIGKTTLAAKLAKTIQPKFDYVFWKTIRHDSSLSSLLNNLLKFFTGNHQNHLSLTINEQISLLIRYLSCYRCLIIFDGLEAILEANKLAGFYQENYTNYSQFLKRIAEESHQSCLVITSQDEPADLFLLQQNPIKSLSIGSLGTAAKEIFREQGLAEPQLWQYLIIRYSGNPLVLKLIAAIIKDIFGGNISDFLGMKTEIDVMLPTLFKQLLSKQFERLSILEKQIMYCLATHRQSVTLKKLQEYIKPPVYLSDLTQALVSLKRRSLIEVSSLSNKSAFTLQPLVMKYVYRESQQLM</sequence>
<dbReference type="PANTHER" id="PTHR47691">
    <property type="entry name" value="REGULATOR-RELATED"/>
    <property type="match status" value="1"/>
</dbReference>
<dbReference type="EMBL" id="CP003653">
    <property type="protein sequence ID" value="AFZ34784.1"/>
    <property type="molecule type" value="Genomic_DNA"/>
</dbReference>
<accession>K9XRS7</accession>
<proteinExistence type="predicted"/>
<dbReference type="InterPro" id="IPR002182">
    <property type="entry name" value="NB-ARC"/>
</dbReference>
<dbReference type="eggNOG" id="COG0470">
    <property type="taxonomic scope" value="Bacteria"/>
</dbReference>
<dbReference type="InterPro" id="IPR027417">
    <property type="entry name" value="P-loop_NTPase"/>
</dbReference>
<dbReference type="Proteomes" id="UP000010473">
    <property type="component" value="Chromosome"/>
</dbReference>
<dbReference type="PRINTS" id="PR00364">
    <property type="entry name" value="DISEASERSIST"/>
</dbReference>
<feature type="domain" description="AAA+ ATPase" evidence="1">
    <location>
        <begin position="151"/>
        <end position="316"/>
    </location>
</feature>
<evidence type="ECO:0000313" key="2">
    <source>
        <dbReference type="EMBL" id="AFZ34784.1"/>
    </source>
</evidence>
<name>K9XRS7_STAC7</name>
<keyword evidence="3" id="KW-1185">Reference proteome</keyword>
<reference evidence="3" key="1">
    <citation type="journal article" date="2013" name="Proc. Natl. Acad. Sci. U.S.A.">
        <title>Improving the coverage of the cyanobacterial phylum using diversity-driven genome sequencing.</title>
        <authorList>
            <person name="Shih P.M."/>
            <person name="Wu D."/>
            <person name="Latifi A."/>
            <person name="Axen S.D."/>
            <person name="Fewer D.P."/>
            <person name="Talla E."/>
            <person name="Calteau A."/>
            <person name="Cai F."/>
            <person name="Tandeau de Marsac N."/>
            <person name="Rippka R."/>
            <person name="Herdman M."/>
            <person name="Sivonen K."/>
            <person name="Coursin T."/>
            <person name="Laurent T."/>
            <person name="Goodwin L."/>
            <person name="Nolan M."/>
            <person name="Davenport K.W."/>
            <person name="Han C.S."/>
            <person name="Rubin E.M."/>
            <person name="Eisen J.A."/>
            <person name="Woyke T."/>
            <person name="Gugger M."/>
            <person name="Kerfeld C.A."/>
        </authorList>
    </citation>
    <scope>NUCLEOTIDE SEQUENCE [LARGE SCALE GENOMIC DNA]</scope>
    <source>
        <strain evidence="3">ATCC 29371 / PCC 7437</strain>
    </source>
</reference>
<dbReference type="OrthoDB" id="434800at2"/>
<dbReference type="KEGG" id="scs:Sta7437_1214"/>
<dbReference type="InterPro" id="IPR003593">
    <property type="entry name" value="AAA+_ATPase"/>
</dbReference>
<dbReference type="HOGENOM" id="CLU_025923_2_1_3"/>
<dbReference type="GO" id="GO:0043531">
    <property type="term" value="F:ADP binding"/>
    <property type="evidence" value="ECO:0007669"/>
    <property type="project" value="InterPro"/>
</dbReference>
<dbReference type="AlphaFoldDB" id="K9XRS7"/>
<protein>
    <submittedName>
        <fullName evidence="2">AAA ATPase</fullName>
    </submittedName>
</protein>